<evidence type="ECO:0000313" key="3">
    <source>
        <dbReference type="Proteomes" id="UP001500016"/>
    </source>
</evidence>
<dbReference type="RefSeq" id="WP_344523059.1">
    <property type="nucleotide sequence ID" value="NZ_BAAAPE010000001.1"/>
</dbReference>
<proteinExistence type="predicted"/>
<sequence>MSFEEEWAELKAVHAPSGSVGMQIDGAGKGPGGGRDKPLVVTPSVLRTRAGRAETVRGQFLKADDEVMRETGQVDGTLKGFATQAALKTFQERWRGQMAYVKGQFGSTAGALRYAADHFRSTDVERGMATRDAAGDTSS</sequence>
<gene>
    <name evidence="2" type="ORF">GCM10009801_02800</name>
</gene>
<name>A0ABN2VF92_9ACTN</name>
<dbReference type="InterPro" id="IPR036689">
    <property type="entry name" value="ESAT-6-like_sf"/>
</dbReference>
<evidence type="ECO:0008006" key="4">
    <source>
        <dbReference type="Google" id="ProtNLM"/>
    </source>
</evidence>
<dbReference type="EMBL" id="BAAAPE010000001">
    <property type="protein sequence ID" value="GAA2060890.1"/>
    <property type="molecule type" value="Genomic_DNA"/>
</dbReference>
<accession>A0ABN2VF92</accession>
<dbReference type="Gene3D" id="1.10.287.1060">
    <property type="entry name" value="ESAT-6-like"/>
    <property type="match status" value="1"/>
</dbReference>
<protein>
    <recommendedName>
        <fullName evidence="4">ESX-1 secretion-associated protein</fullName>
    </recommendedName>
</protein>
<evidence type="ECO:0000313" key="2">
    <source>
        <dbReference type="EMBL" id="GAA2060890.1"/>
    </source>
</evidence>
<organism evidence="2 3">
    <name type="scientific">Streptomyces albiaxialis</name>
    <dbReference type="NCBI Taxonomy" id="329523"/>
    <lineage>
        <taxon>Bacteria</taxon>
        <taxon>Bacillati</taxon>
        <taxon>Actinomycetota</taxon>
        <taxon>Actinomycetes</taxon>
        <taxon>Kitasatosporales</taxon>
        <taxon>Streptomycetaceae</taxon>
        <taxon>Streptomyces</taxon>
    </lineage>
</organism>
<evidence type="ECO:0000256" key="1">
    <source>
        <dbReference type="SAM" id="MobiDB-lite"/>
    </source>
</evidence>
<comment type="caution">
    <text evidence="2">The sequence shown here is derived from an EMBL/GenBank/DDBJ whole genome shotgun (WGS) entry which is preliminary data.</text>
</comment>
<dbReference type="SUPFAM" id="SSF140453">
    <property type="entry name" value="EsxAB dimer-like"/>
    <property type="match status" value="1"/>
</dbReference>
<keyword evidence="3" id="KW-1185">Reference proteome</keyword>
<dbReference type="Proteomes" id="UP001500016">
    <property type="component" value="Unassembled WGS sequence"/>
</dbReference>
<feature type="region of interest" description="Disordered" evidence="1">
    <location>
        <begin position="18"/>
        <end position="40"/>
    </location>
</feature>
<reference evidence="2 3" key="1">
    <citation type="journal article" date="2019" name="Int. J. Syst. Evol. Microbiol.">
        <title>The Global Catalogue of Microorganisms (GCM) 10K type strain sequencing project: providing services to taxonomists for standard genome sequencing and annotation.</title>
        <authorList>
            <consortium name="The Broad Institute Genomics Platform"/>
            <consortium name="The Broad Institute Genome Sequencing Center for Infectious Disease"/>
            <person name="Wu L."/>
            <person name="Ma J."/>
        </authorList>
    </citation>
    <scope>NUCLEOTIDE SEQUENCE [LARGE SCALE GENOMIC DNA]</scope>
    <source>
        <strain evidence="2 3">JCM 15478</strain>
    </source>
</reference>